<gene>
    <name evidence="3" type="ORF">Pmani_021984</name>
</gene>
<keyword evidence="4" id="KW-1185">Reference proteome</keyword>
<protein>
    <submittedName>
        <fullName evidence="3">Uncharacterized protein</fullName>
    </submittedName>
</protein>
<evidence type="ECO:0000256" key="2">
    <source>
        <dbReference type="SAM" id="SignalP"/>
    </source>
</evidence>
<dbReference type="Proteomes" id="UP001292094">
    <property type="component" value="Unassembled WGS sequence"/>
</dbReference>
<sequence>MKMMILLLRTCVAALVLTLLVTGQHINEDKLQLLNLHNDTSTINTTNTSTINTTNTTSIKLHLLVQEGLQHNNNGGESDEESLNLESANTQTLTPNSTQSKTHKVKKPSSVGKKGVTLPKPSVPKKGADPESSTPSVSPRKGVVYPDPKPIPPDGKVESPSSGGKMSELLLHSEASEESMIHVVGYRKFQDVWMRRHYNHVDFLVEGMYDE</sequence>
<reference evidence="3" key="1">
    <citation type="submission" date="2023-11" db="EMBL/GenBank/DDBJ databases">
        <title>Genome assemblies of two species of porcelain crab, Petrolisthes cinctipes and Petrolisthes manimaculis (Anomura: Porcellanidae).</title>
        <authorList>
            <person name="Angst P."/>
        </authorList>
    </citation>
    <scope>NUCLEOTIDE SEQUENCE</scope>
    <source>
        <strain evidence="3">PB745_02</strain>
        <tissue evidence="3">Gill</tissue>
    </source>
</reference>
<evidence type="ECO:0000313" key="4">
    <source>
        <dbReference type="Proteomes" id="UP001292094"/>
    </source>
</evidence>
<name>A0AAE1PDN1_9EUCA</name>
<dbReference type="AlphaFoldDB" id="A0AAE1PDN1"/>
<feature type="signal peptide" evidence="2">
    <location>
        <begin position="1"/>
        <end position="23"/>
    </location>
</feature>
<dbReference type="EMBL" id="JAWZYT010002167">
    <property type="protein sequence ID" value="KAK4306173.1"/>
    <property type="molecule type" value="Genomic_DNA"/>
</dbReference>
<organism evidence="3 4">
    <name type="scientific">Petrolisthes manimaculis</name>
    <dbReference type="NCBI Taxonomy" id="1843537"/>
    <lineage>
        <taxon>Eukaryota</taxon>
        <taxon>Metazoa</taxon>
        <taxon>Ecdysozoa</taxon>
        <taxon>Arthropoda</taxon>
        <taxon>Crustacea</taxon>
        <taxon>Multicrustacea</taxon>
        <taxon>Malacostraca</taxon>
        <taxon>Eumalacostraca</taxon>
        <taxon>Eucarida</taxon>
        <taxon>Decapoda</taxon>
        <taxon>Pleocyemata</taxon>
        <taxon>Anomura</taxon>
        <taxon>Galatheoidea</taxon>
        <taxon>Porcellanidae</taxon>
        <taxon>Petrolisthes</taxon>
    </lineage>
</organism>
<evidence type="ECO:0000313" key="3">
    <source>
        <dbReference type="EMBL" id="KAK4306173.1"/>
    </source>
</evidence>
<keyword evidence="2" id="KW-0732">Signal</keyword>
<feature type="chain" id="PRO_5042021089" evidence="2">
    <location>
        <begin position="24"/>
        <end position="211"/>
    </location>
</feature>
<comment type="caution">
    <text evidence="3">The sequence shown here is derived from an EMBL/GenBank/DDBJ whole genome shotgun (WGS) entry which is preliminary data.</text>
</comment>
<feature type="region of interest" description="Disordered" evidence="1">
    <location>
        <begin position="89"/>
        <end position="165"/>
    </location>
</feature>
<proteinExistence type="predicted"/>
<feature type="compositionally biased region" description="Polar residues" evidence="1">
    <location>
        <begin position="89"/>
        <end position="100"/>
    </location>
</feature>
<accession>A0AAE1PDN1</accession>
<evidence type="ECO:0000256" key="1">
    <source>
        <dbReference type="SAM" id="MobiDB-lite"/>
    </source>
</evidence>